<proteinExistence type="predicted"/>
<accession>A0A2D0N7K4</accession>
<dbReference type="GO" id="GO:0016787">
    <property type="term" value="F:hydrolase activity"/>
    <property type="evidence" value="ECO:0007669"/>
    <property type="project" value="UniProtKB-KW"/>
</dbReference>
<evidence type="ECO:0000259" key="2">
    <source>
        <dbReference type="Pfam" id="PF20434"/>
    </source>
</evidence>
<dbReference type="AlphaFoldDB" id="A0A2D0N7K4"/>
<protein>
    <recommendedName>
        <fullName evidence="2">BD-FAE-like domain-containing protein</fullName>
    </recommendedName>
</protein>
<keyword evidence="4" id="KW-1185">Reference proteome</keyword>
<keyword evidence="1" id="KW-0378">Hydrolase</keyword>
<dbReference type="SUPFAM" id="SSF53474">
    <property type="entry name" value="alpha/beta-Hydrolases"/>
    <property type="match status" value="1"/>
</dbReference>
<dbReference type="PANTHER" id="PTHR48081:SF33">
    <property type="entry name" value="KYNURENINE FORMAMIDASE"/>
    <property type="match status" value="1"/>
</dbReference>
<evidence type="ECO:0000313" key="3">
    <source>
        <dbReference type="EMBL" id="PHN03743.1"/>
    </source>
</evidence>
<evidence type="ECO:0000256" key="1">
    <source>
        <dbReference type="ARBA" id="ARBA00022801"/>
    </source>
</evidence>
<dbReference type="InterPro" id="IPR050300">
    <property type="entry name" value="GDXG_lipolytic_enzyme"/>
</dbReference>
<comment type="caution">
    <text evidence="3">The sequence shown here is derived from an EMBL/GenBank/DDBJ whole genome shotgun (WGS) entry which is preliminary data.</text>
</comment>
<evidence type="ECO:0000313" key="4">
    <source>
        <dbReference type="Proteomes" id="UP000223913"/>
    </source>
</evidence>
<feature type="domain" description="BD-FAE-like" evidence="2">
    <location>
        <begin position="65"/>
        <end position="254"/>
    </location>
</feature>
<dbReference type="Gene3D" id="3.40.50.1820">
    <property type="entry name" value="alpha/beta hydrolase"/>
    <property type="match status" value="1"/>
</dbReference>
<dbReference type="InterPro" id="IPR049492">
    <property type="entry name" value="BD-FAE-like_dom"/>
</dbReference>
<organism evidence="3 4">
    <name type="scientific">Flavilitoribacter nigricans (strain ATCC 23147 / DSM 23189 / NBRC 102662 / NCIMB 1420 / SS-2)</name>
    <name type="common">Lewinella nigricans</name>
    <dbReference type="NCBI Taxonomy" id="1122177"/>
    <lineage>
        <taxon>Bacteria</taxon>
        <taxon>Pseudomonadati</taxon>
        <taxon>Bacteroidota</taxon>
        <taxon>Saprospiria</taxon>
        <taxon>Saprospirales</taxon>
        <taxon>Lewinellaceae</taxon>
        <taxon>Flavilitoribacter</taxon>
    </lineage>
</organism>
<gene>
    <name evidence="3" type="ORF">CRP01_24645</name>
</gene>
<reference evidence="3 4" key="1">
    <citation type="submission" date="2017-10" db="EMBL/GenBank/DDBJ databases">
        <title>The draft genome sequence of Lewinella nigricans NBRC 102662.</title>
        <authorList>
            <person name="Wang K."/>
        </authorList>
    </citation>
    <scope>NUCLEOTIDE SEQUENCE [LARGE SCALE GENOMIC DNA]</scope>
    <source>
        <strain evidence="3 4">NBRC 102662</strain>
    </source>
</reference>
<name>A0A2D0N7K4_FLAN2</name>
<dbReference type="Proteomes" id="UP000223913">
    <property type="component" value="Unassembled WGS sequence"/>
</dbReference>
<dbReference type="Pfam" id="PF20434">
    <property type="entry name" value="BD-FAE"/>
    <property type="match status" value="1"/>
</dbReference>
<dbReference type="InterPro" id="IPR029058">
    <property type="entry name" value="AB_hydrolase_fold"/>
</dbReference>
<sequence>MSGSFLLISIILTLPLGLSLLPRGNVLHEILHLPKFWLRLSRIDTSGMQSEKIRYGRHFRQYLLYVPPPDQAPPTDKIIVYFHGGGWKFGKPEQFKASIKSFHDAGYPVILPSLRRTPYYNYFDMREDLNQILLRVLELREGTGRDEQQIVLGGMSAGGNLAALLCFDHQQLTQISVSPRIFAGLLALGAPLNLDHMQDNLVLRAFAGSKGSEQFRLANPLEHIRKHNPDTPVFCVHGECDGMVPYQSAVTFVETFEGIQPEKIQFVSSETGTHLEAASWGHADDSLKREILSWLKNL</sequence>
<dbReference type="PANTHER" id="PTHR48081">
    <property type="entry name" value="AB HYDROLASE SUPERFAMILY PROTEIN C4A8.06C"/>
    <property type="match status" value="1"/>
</dbReference>
<dbReference type="OrthoDB" id="9777975at2"/>
<dbReference type="EMBL" id="PDUD01000029">
    <property type="protein sequence ID" value="PHN03743.1"/>
    <property type="molecule type" value="Genomic_DNA"/>
</dbReference>